<dbReference type="Proteomes" id="UP000790709">
    <property type="component" value="Unassembled WGS sequence"/>
</dbReference>
<dbReference type="EMBL" id="MU266370">
    <property type="protein sequence ID" value="KAH7927195.1"/>
    <property type="molecule type" value="Genomic_DNA"/>
</dbReference>
<evidence type="ECO:0000313" key="2">
    <source>
        <dbReference type="Proteomes" id="UP000790709"/>
    </source>
</evidence>
<evidence type="ECO:0000313" key="1">
    <source>
        <dbReference type="EMBL" id="KAH7927195.1"/>
    </source>
</evidence>
<name>A0ACB8BMQ4_9AGAM</name>
<proteinExistence type="predicted"/>
<organism evidence="1 2">
    <name type="scientific">Leucogyrophana mollusca</name>
    <dbReference type="NCBI Taxonomy" id="85980"/>
    <lineage>
        <taxon>Eukaryota</taxon>
        <taxon>Fungi</taxon>
        <taxon>Dikarya</taxon>
        <taxon>Basidiomycota</taxon>
        <taxon>Agaricomycotina</taxon>
        <taxon>Agaricomycetes</taxon>
        <taxon>Agaricomycetidae</taxon>
        <taxon>Boletales</taxon>
        <taxon>Boletales incertae sedis</taxon>
        <taxon>Leucogyrophana</taxon>
    </lineage>
</organism>
<gene>
    <name evidence="1" type="ORF">BV22DRAFT_297659</name>
</gene>
<protein>
    <submittedName>
        <fullName evidence="1">Uncharacterized protein</fullName>
    </submittedName>
</protein>
<comment type="caution">
    <text evidence="1">The sequence shown here is derived from an EMBL/GenBank/DDBJ whole genome shotgun (WGS) entry which is preliminary data.</text>
</comment>
<accession>A0ACB8BMQ4</accession>
<keyword evidence="2" id="KW-1185">Reference proteome</keyword>
<reference evidence="1" key="1">
    <citation type="journal article" date="2021" name="New Phytol.">
        <title>Evolutionary innovations through gain and loss of genes in the ectomycorrhizal Boletales.</title>
        <authorList>
            <person name="Wu G."/>
            <person name="Miyauchi S."/>
            <person name="Morin E."/>
            <person name="Kuo A."/>
            <person name="Drula E."/>
            <person name="Varga T."/>
            <person name="Kohler A."/>
            <person name="Feng B."/>
            <person name="Cao Y."/>
            <person name="Lipzen A."/>
            <person name="Daum C."/>
            <person name="Hundley H."/>
            <person name="Pangilinan J."/>
            <person name="Johnson J."/>
            <person name="Barry K."/>
            <person name="LaButti K."/>
            <person name="Ng V."/>
            <person name="Ahrendt S."/>
            <person name="Min B."/>
            <person name="Choi I.G."/>
            <person name="Park H."/>
            <person name="Plett J.M."/>
            <person name="Magnuson J."/>
            <person name="Spatafora J.W."/>
            <person name="Nagy L.G."/>
            <person name="Henrissat B."/>
            <person name="Grigoriev I.V."/>
            <person name="Yang Z.L."/>
            <person name="Xu J."/>
            <person name="Martin F.M."/>
        </authorList>
    </citation>
    <scope>NUCLEOTIDE SEQUENCE</scope>
    <source>
        <strain evidence="1">KUC20120723A-06</strain>
    </source>
</reference>
<sequence length="1180" mass="129719">MWTKLSHALKRSEDSGEPVSASASTDVLSRVYEQHPNLSVFHDEPTQQQQSSSSPPSSPSKRRGMLKRISKVDNADIAALRLIPKKVKSHLHLRSNPSQASLTRISTDTARPSLDSINTPVTTGSVRSILRDPKTPGTGQNVRFFSRDAYKAMTPDTSAASIEPDPLSFADRLNKAGIDQPHHSSRPSVMEVFSPPKEVFSLPKDKEVFSPPLKDDASSFMAPFPPPDMSNIFDMSQEHDLPTIPLGLKTPLLDSAIELDADTLPTSTPLKPHDRSISFSFGQTVFHSMSKPSPDTSADLDAAAPDPAPTTKNRNRALSDTVFQSMIKATKHPEAEINDLSSPSLAVYASPAPEPDPFRANATTYYTPQTMIPPTPPQGVTHSRTASREEDIIWSLRTQLALQQELNAQYEVDLSARDELVRALEERVGEAEREGEKRRGVLKGWKKKAGELERMCRRLEQTCGRLEEEVEESRMERGERSVMDEASGEALRQLHRQIGQLEREKAELEGKVEARIQEQLEERVKGAVEERVKGAVEERLRDADAQLEEMREVLRRRDESERALKAGIRDAKEQMEEMGAEGAQFELQTAQSELQTAQFDLQTTQSELELLRSELAAAHSELEATRVNAAHKDEEHTVLKSELEAQWVLTEKHGEERERLVAEVHDRAAEVEGLRAEADALQIQAETLKAEMHEHTEAHRAETEALKTELNERAVEADALKIEVEALKTEVHGLEAKIVGMEEEWNDNENRRAEVEAELQEAVDAREEADREREELADQLAEVQRHLCDEQEHAAHLTNALQEQESRLTSADSERQFALENVSRLEANVKTRDTEIDSLSARVRAREAEAETLREELSTLRREYTRLLGDHEREVQDLQTHSADTQAQLEVLLTEKAQSDVKQERVGALEGELERLRRQVHELQQASADKEVVIVQLKKRSARDKEDLSGLNIALDSKQQELELVKRRLGVRGTGGSTPAQPSKVAASRRDSSIFATPSGPPSSVGSRPPSVLSDAGSERKALGESASERKDSAPRASAAALGKSVRMNLSSSVVGTGPGKMGPPAAKFSRPSVGGVGTPTPASRVPPSLGARRASGAPGTPAGGSMSASTSGTTKTPGSTAAKTPMRRPSSSLSQSQTRTPMQGRRISVSSVPSELDEKEKENVGAAASATPRRVAVPA</sequence>